<protein>
    <submittedName>
        <fullName evidence="2">Uncharacterized protein</fullName>
    </submittedName>
</protein>
<dbReference type="InParanoid" id="A0A0H2R4J9"/>
<keyword evidence="3" id="KW-1185">Reference proteome</keyword>
<sequence>MNAEAGSVSLTGNHVQHITLPTNKSHLSVVINCENGFAPTSVVINLAKPDQEIPPANGDNSRDVNRIDCTSNSKGSDTGSVSVVKSAPAPSLSSNHVGSASKGSVPVVKSTPAPSLSSSNRVGSASKGSAPAMKTISAPSISSSNRVGTASNGIGGQSIAKGTTKSGLSNANKPIVLTVDSETESCTSSDSRADFESDSASTPTSIQEVETQVMLDRLYNYNETELAEFRAELRRNGISPKSSSAVPEIEAQVLRDMKKARKNFKEVPADTMPAIGASQKRKRVDDGEVVPDSRAGSSEAIPLPLPTVSSARLNSGGGSAVVSAPAAGRYRLSETSPFRDTSPVDLDSPETRRRKVEGKRKVQERMKQPPPVGRTRGKRPVSLELVPFVTGMSASGSGPARKQTAKRGEKMVKTRI</sequence>
<feature type="compositionally biased region" description="Polar residues" evidence="1">
    <location>
        <begin position="68"/>
        <end position="79"/>
    </location>
</feature>
<evidence type="ECO:0000313" key="2">
    <source>
        <dbReference type="EMBL" id="KLO06262.1"/>
    </source>
</evidence>
<feature type="compositionally biased region" description="Low complexity" evidence="1">
    <location>
        <begin position="80"/>
        <end position="94"/>
    </location>
</feature>
<dbReference type="Proteomes" id="UP000053477">
    <property type="component" value="Unassembled WGS sequence"/>
</dbReference>
<reference evidence="2 3" key="1">
    <citation type="submission" date="2015-04" db="EMBL/GenBank/DDBJ databases">
        <title>Complete genome sequence of Schizopora paradoxa KUC8140, a cosmopolitan wood degrader in East Asia.</title>
        <authorList>
            <consortium name="DOE Joint Genome Institute"/>
            <person name="Min B."/>
            <person name="Park H."/>
            <person name="Jang Y."/>
            <person name="Kim J.-J."/>
            <person name="Kim K.H."/>
            <person name="Pangilinan J."/>
            <person name="Lipzen A."/>
            <person name="Riley R."/>
            <person name="Grigoriev I.V."/>
            <person name="Spatafora J.W."/>
            <person name="Choi I.-G."/>
        </authorList>
    </citation>
    <scope>NUCLEOTIDE SEQUENCE [LARGE SCALE GENOMIC DNA]</scope>
    <source>
        <strain evidence="2 3">KUC8140</strain>
    </source>
</reference>
<feature type="region of interest" description="Disordered" evidence="1">
    <location>
        <begin position="50"/>
        <end position="149"/>
    </location>
</feature>
<feature type="region of interest" description="Disordered" evidence="1">
    <location>
        <begin position="179"/>
        <end position="206"/>
    </location>
</feature>
<proteinExistence type="predicted"/>
<feature type="compositionally biased region" description="Basic and acidic residues" evidence="1">
    <location>
        <begin position="406"/>
        <end position="416"/>
    </location>
</feature>
<feature type="region of interest" description="Disordered" evidence="1">
    <location>
        <begin position="332"/>
        <end position="416"/>
    </location>
</feature>
<feature type="compositionally biased region" description="Polar residues" evidence="1">
    <location>
        <begin position="112"/>
        <end position="127"/>
    </location>
</feature>
<gene>
    <name evidence="2" type="ORF">SCHPADRAFT_910452</name>
</gene>
<organism evidence="2 3">
    <name type="scientific">Schizopora paradoxa</name>
    <dbReference type="NCBI Taxonomy" id="27342"/>
    <lineage>
        <taxon>Eukaryota</taxon>
        <taxon>Fungi</taxon>
        <taxon>Dikarya</taxon>
        <taxon>Basidiomycota</taxon>
        <taxon>Agaricomycotina</taxon>
        <taxon>Agaricomycetes</taxon>
        <taxon>Hymenochaetales</taxon>
        <taxon>Schizoporaceae</taxon>
        <taxon>Schizopora</taxon>
    </lineage>
</organism>
<name>A0A0H2R4J9_9AGAM</name>
<feature type="compositionally biased region" description="Polar residues" evidence="1">
    <location>
        <begin position="137"/>
        <end position="149"/>
    </location>
</feature>
<feature type="region of interest" description="Disordered" evidence="1">
    <location>
        <begin position="278"/>
        <end position="303"/>
    </location>
</feature>
<dbReference type="EMBL" id="KQ086222">
    <property type="protein sequence ID" value="KLO06262.1"/>
    <property type="molecule type" value="Genomic_DNA"/>
</dbReference>
<evidence type="ECO:0000256" key="1">
    <source>
        <dbReference type="SAM" id="MobiDB-lite"/>
    </source>
</evidence>
<dbReference type="AlphaFoldDB" id="A0A0H2R4J9"/>
<evidence type="ECO:0000313" key="3">
    <source>
        <dbReference type="Proteomes" id="UP000053477"/>
    </source>
</evidence>
<accession>A0A0H2R4J9</accession>